<dbReference type="PANTHER" id="PTHR45187:SF2">
    <property type="entry name" value="RHODANESE-LIKE DOMAIN-CONTAINING PROTEIN 11, CHLOROPLASTIC"/>
    <property type="match status" value="1"/>
</dbReference>
<gene>
    <name evidence="3" type="ORF">CSSPJE1EN1_LOCUS16201</name>
</gene>
<keyword evidence="1" id="KW-0472">Membrane</keyword>
<dbReference type="Pfam" id="PF00581">
    <property type="entry name" value="Rhodanese"/>
    <property type="match status" value="1"/>
</dbReference>
<dbReference type="Proteomes" id="UP001497444">
    <property type="component" value="Chromosome 3"/>
</dbReference>
<dbReference type="CDD" id="cd00158">
    <property type="entry name" value="RHOD"/>
    <property type="match status" value="1"/>
</dbReference>
<evidence type="ECO:0000313" key="4">
    <source>
        <dbReference type="Proteomes" id="UP001497444"/>
    </source>
</evidence>
<dbReference type="Gene3D" id="3.40.250.10">
    <property type="entry name" value="Rhodanese-like domain"/>
    <property type="match status" value="1"/>
</dbReference>
<accession>A0ABP0WV62</accession>
<sequence>MAAICVNVAAAAVTGPKASALQGGAGATAAAATMTTTTTTTRTRPSRNGVHASHFSCCSSSSSSTFAAPGFCNIARRRTPAIRHSSSRKILCAQDLAEQIKEMKAAEKRWESQVKEGKVKSLTAKEAGYAIQLSNYSFLDVRPSTEHSKVYVKDSIWIPIYDVDKSLDPGTLLKKLSNFSMGGWWSGLPLMKYNERFMPDVVAQIPKSANLIVGCQKGLRSLAACEQLYKAGYRNLYWLNGGFDAVQEGDLEKEGSQPFNFAGIGGMSEFLGWTDVQRAEAAKQGMTYRALLFARLLGVILAVDLFFLGAQQLGHYFQQLHQ</sequence>
<reference evidence="3" key="1">
    <citation type="submission" date="2024-02" db="EMBL/GenBank/DDBJ databases">
        <authorList>
            <consortium name="ELIXIR-Norway"/>
            <consortium name="Elixir Norway"/>
        </authorList>
    </citation>
    <scope>NUCLEOTIDE SEQUENCE</scope>
</reference>
<evidence type="ECO:0000313" key="3">
    <source>
        <dbReference type="EMBL" id="CAK9270723.1"/>
    </source>
</evidence>
<dbReference type="SMART" id="SM00450">
    <property type="entry name" value="RHOD"/>
    <property type="match status" value="1"/>
</dbReference>
<feature type="domain" description="Rhodanese" evidence="2">
    <location>
        <begin position="132"/>
        <end position="255"/>
    </location>
</feature>
<feature type="transmembrane region" description="Helical" evidence="1">
    <location>
        <begin position="290"/>
        <end position="310"/>
    </location>
</feature>
<keyword evidence="1" id="KW-0812">Transmembrane</keyword>
<keyword evidence="1" id="KW-1133">Transmembrane helix</keyword>
<dbReference type="PANTHER" id="PTHR45187">
    <property type="entry name" value="RHODANESE-LIKE DOMAIN-CONTAINING PROTEIN 11, CHLOROPLASTIC"/>
    <property type="match status" value="1"/>
</dbReference>
<protein>
    <recommendedName>
        <fullName evidence="2">Rhodanese domain-containing protein</fullName>
    </recommendedName>
</protein>
<dbReference type="EMBL" id="OZ020098">
    <property type="protein sequence ID" value="CAK9270723.1"/>
    <property type="molecule type" value="Genomic_DNA"/>
</dbReference>
<dbReference type="SUPFAM" id="SSF52821">
    <property type="entry name" value="Rhodanese/Cell cycle control phosphatase"/>
    <property type="match status" value="1"/>
</dbReference>
<organism evidence="3 4">
    <name type="scientific">Sphagnum jensenii</name>
    <dbReference type="NCBI Taxonomy" id="128206"/>
    <lineage>
        <taxon>Eukaryota</taxon>
        <taxon>Viridiplantae</taxon>
        <taxon>Streptophyta</taxon>
        <taxon>Embryophyta</taxon>
        <taxon>Bryophyta</taxon>
        <taxon>Sphagnophytina</taxon>
        <taxon>Sphagnopsida</taxon>
        <taxon>Sphagnales</taxon>
        <taxon>Sphagnaceae</taxon>
        <taxon>Sphagnum</taxon>
    </lineage>
</organism>
<evidence type="ECO:0000259" key="2">
    <source>
        <dbReference type="PROSITE" id="PS50206"/>
    </source>
</evidence>
<keyword evidence="4" id="KW-1185">Reference proteome</keyword>
<dbReference type="InterPro" id="IPR036873">
    <property type="entry name" value="Rhodanese-like_dom_sf"/>
</dbReference>
<proteinExistence type="predicted"/>
<dbReference type="PROSITE" id="PS50206">
    <property type="entry name" value="RHODANESE_3"/>
    <property type="match status" value="1"/>
</dbReference>
<dbReference type="InterPro" id="IPR001763">
    <property type="entry name" value="Rhodanese-like_dom"/>
</dbReference>
<evidence type="ECO:0000256" key="1">
    <source>
        <dbReference type="SAM" id="Phobius"/>
    </source>
</evidence>
<name>A0ABP0WV62_9BRYO</name>
<dbReference type="InterPro" id="IPR044664">
    <property type="entry name" value="STR11-like"/>
</dbReference>